<name>A0A8K1CNN6_PYTOL</name>
<gene>
    <name evidence="1" type="ORF">Poli38472_008384</name>
</gene>
<evidence type="ECO:0000313" key="2">
    <source>
        <dbReference type="Proteomes" id="UP000794436"/>
    </source>
</evidence>
<dbReference type="Gene3D" id="3.40.50.150">
    <property type="entry name" value="Vaccinia Virus protein VP39"/>
    <property type="match status" value="1"/>
</dbReference>
<accession>A0A8K1CNN6</accession>
<dbReference type="OrthoDB" id="429136at2759"/>
<comment type="caution">
    <text evidence="1">The sequence shown here is derived from an EMBL/GenBank/DDBJ whole genome shotgun (WGS) entry which is preliminary data.</text>
</comment>
<evidence type="ECO:0008006" key="3">
    <source>
        <dbReference type="Google" id="ProtNLM"/>
    </source>
</evidence>
<dbReference type="Proteomes" id="UP000794436">
    <property type="component" value="Unassembled WGS sequence"/>
</dbReference>
<dbReference type="CDD" id="cd02440">
    <property type="entry name" value="AdoMet_MTases"/>
    <property type="match status" value="1"/>
</dbReference>
<dbReference type="SUPFAM" id="SSF53335">
    <property type="entry name" value="S-adenosyl-L-methionine-dependent methyltransferases"/>
    <property type="match status" value="1"/>
</dbReference>
<sequence length="273" mass="30793">MASDALFRWIETQEAQLAAPQWGRVLDAGTGRHSLQWLTALDRGLVSEIVAVTGEKPLAEELQREFATDGLPLRVYAGNWMDDQFLSEEGRFDVVVADYLVGSIEGFAPYYQDEIFTRLKKLLVLGGRFYVVGLEPVTESPVSSCTCCPEGTNENDAQLVREMARIRDACILLAGRRCYREFPVTWTQRQLVKAGLTVHDNVKMTNVYTVTTILRQVKVARNQIKWFQDDALATAMQTALDTFEARVKTSVGKRKVRYGFDYVVAATYQESTQ</sequence>
<organism evidence="1 2">
    <name type="scientific">Pythium oligandrum</name>
    <name type="common">Mycoparasitic fungus</name>
    <dbReference type="NCBI Taxonomy" id="41045"/>
    <lineage>
        <taxon>Eukaryota</taxon>
        <taxon>Sar</taxon>
        <taxon>Stramenopiles</taxon>
        <taxon>Oomycota</taxon>
        <taxon>Peronosporomycetes</taxon>
        <taxon>Pythiales</taxon>
        <taxon>Pythiaceae</taxon>
        <taxon>Pythium</taxon>
    </lineage>
</organism>
<reference evidence="1" key="1">
    <citation type="submission" date="2019-03" db="EMBL/GenBank/DDBJ databases">
        <title>Long read genome sequence of the mycoparasitic Pythium oligandrum ATCC 38472 isolated from sugarbeet rhizosphere.</title>
        <authorList>
            <person name="Gaulin E."/>
        </authorList>
    </citation>
    <scope>NUCLEOTIDE SEQUENCE</scope>
    <source>
        <strain evidence="1">ATCC 38472_TT</strain>
    </source>
</reference>
<proteinExistence type="predicted"/>
<evidence type="ECO:0000313" key="1">
    <source>
        <dbReference type="EMBL" id="TMW65742.1"/>
    </source>
</evidence>
<dbReference type="EMBL" id="SPLM01000037">
    <property type="protein sequence ID" value="TMW65742.1"/>
    <property type="molecule type" value="Genomic_DNA"/>
</dbReference>
<keyword evidence="2" id="KW-1185">Reference proteome</keyword>
<dbReference type="AlphaFoldDB" id="A0A8K1CNN6"/>
<protein>
    <recommendedName>
        <fullName evidence="3">Methyltransferase domain-containing protein</fullName>
    </recommendedName>
</protein>
<dbReference type="InterPro" id="IPR029063">
    <property type="entry name" value="SAM-dependent_MTases_sf"/>
</dbReference>